<dbReference type="PANTHER" id="PTHR21678">
    <property type="entry name" value="GROWTH INHIBITION AND DIFFERENTIATION RELATED PROTEIN 88"/>
    <property type="match status" value="1"/>
</dbReference>
<dbReference type="EMBL" id="JADCNL010000001">
    <property type="protein sequence ID" value="KAG0497959.1"/>
    <property type="molecule type" value="Genomic_DNA"/>
</dbReference>
<accession>A0A835RTS2</accession>
<evidence type="ECO:0000313" key="2">
    <source>
        <dbReference type="EMBL" id="KAG0497959.1"/>
    </source>
</evidence>
<dbReference type="Gene3D" id="3.30.70.330">
    <property type="match status" value="1"/>
</dbReference>
<organism evidence="2 3">
    <name type="scientific">Vanilla planifolia</name>
    <name type="common">Vanilla</name>
    <dbReference type="NCBI Taxonomy" id="51239"/>
    <lineage>
        <taxon>Eukaryota</taxon>
        <taxon>Viridiplantae</taxon>
        <taxon>Streptophyta</taxon>
        <taxon>Embryophyta</taxon>
        <taxon>Tracheophyta</taxon>
        <taxon>Spermatophyta</taxon>
        <taxon>Magnoliopsida</taxon>
        <taxon>Liliopsida</taxon>
        <taxon>Asparagales</taxon>
        <taxon>Orchidaceae</taxon>
        <taxon>Vanilloideae</taxon>
        <taxon>Vanilleae</taxon>
        <taxon>Vanilla</taxon>
    </lineage>
</organism>
<name>A0A835RTS2_VANPL</name>
<sequence length="359" mass="40330">MADDGGTHAWSDSVEDLIDQGDVDGAILFLEAVVSKLETLNVSSSETGCQLQLSTALSDLARLHSEKGFSLKADELRSRAILIRARASQPQATRPEESDSFGGKFMHPEENGNGSSSNQCVEEEDDWEAIADRSDSSGEVLLSAQHEKESASVPSKVCEVTANPRRRGRGSFLYKRNQLYSDQPHEIMEDRNIGCEDKEASTKPAEDVDFRTIGNLRYGTSHAIVLYDFLPNTRTIQLEKLFDSYIERGVAIRWINDTTAIAVFRTPFTAHEALSTIRFPFKARQFEDDDPLLNQIFPKDLEPPFPRPKTSMTTAQRLIAHGMGFKPFANSIEFRKQEEARKNRILERQAMKDEAWGPE</sequence>
<dbReference type="PANTHER" id="PTHR21678:SF0">
    <property type="entry name" value="C3H1-TYPE DOMAIN-CONTAINING PROTEIN"/>
    <property type="match status" value="1"/>
</dbReference>
<protein>
    <recommendedName>
        <fullName evidence="4">Coiled-coil domain-containing protein R3HCC1L</fullName>
    </recommendedName>
</protein>
<evidence type="ECO:0000256" key="1">
    <source>
        <dbReference type="SAM" id="MobiDB-lite"/>
    </source>
</evidence>
<keyword evidence="3" id="KW-1185">Reference proteome</keyword>
<proteinExistence type="predicted"/>
<evidence type="ECO:0000313" key="3">
    <source>
        <dbReference type="Proteomes" id="UP000636800"/>
    </source>
</evidence>
<dbReference type="AlphaFoldDB" id="A0A835RTS2"/>
<feature type="region of interest" description="Disordered" evidence="1">
    <location>
        <begin position="87"/>
        <end position="124"/>
    </location>
</feature>
<evidence type="ECO:0008006" key="4">
    <source>
        <dbReference type="Google" id="ProtNLM"/>
    </source>
</evidence>
<dbReference type="InterPro" id="IPR012677">
    <property type="entry name" value="Nucleotide-bd_a/b_plait_sf"/>
</dbReference>
<gene>
    <name evidence="2" type="ORF">HPP92_002650</name>
</gene>
<comment type="caution">
    <text evidence="2">The sequence shown here is derived from an EMBL/GenBank/DDBJ whole genome shotgun (WGS) entry which is preliminary data.</text>
</comment>
<dbReference type="OrthoDB" id="1894296at2759"/>
<dbReference type="InterPro" id="IPR039884">
    <property type="entry name" value="R3HC1/R3HCL"/>
</dbReference>
<reference evidence="2 3" key="1">
    <citation type="journal article" date="2020" name="Nat. Food">
        <title>A phased Vanilla planifolia genome enables genetic improvement of flavour and production.</title>
        <authorList>
            <person name="Hasing T."/>
            <person name="Tang H."/>
            <person name="Brym M."/>
            <person name="Khazi F."/>
            <person name="Huang T."/>
            <person name="Chambers A.H."/>
        </authorList>
    </citation>
    <scope>NUCLEOTIDE SEQUENCE [LARGE SCALE GENOMIC DNA]</scope>
    <source>
        <tissue evidence="2">Leaf</tissue>
    </source>
</reference>
<dbReference type="Proteomes" id="UP000636800">
    <property type="component" value="Chromosome 1"/>
</dbReference>